<dbReference type="RefSeq" id="XP_020064059.1">
    <property type="nucleotide sequence ID" value="XM_020207630.1"/>
</dbReference>
<evidence type="ECO:0000313" key="1">
    <source>
        <dbReference type="EMBL" id="ODV78937.1"/>
    </source>
</evidence>
<dbReference type="GeneID" id="30981767"/>
<proteinExistence type="predicted"/>
<evidence type="ECO:0000313" key="2">
    <source>
        <dbReference type="Proteomes" id="UP000094285"/>
    </source>
</evidence>
<keyword evidence="2" id="KW-1185">Reference proteome</keyword>
<reference evidence="2" key="1">
    <citation type="submission" date="2016-05" db="EMBL/GenBank/DDBJ databases">
        <title>Comparative genomics of biotechnologically important yeasts.</title>
        <authorList>
            <consortium name="DOE Joint Genome Institute"/>
            <person name="Riley R."/>
            <person name="Haridas S."/>
            <person name="Wolfe K.H."/>
            <person name="Lopes M.R."/>
            <person name="Hittinger C.T."/>
            <person name="Goker M."/>
            <person name="Salamov A."/>
            <person name="Wisecaver J."/>
            <person name="Long T.M."/>
            <person name="Aerts A.L."/>
            <person name="Barry K."/>
            <person name="Choi C."/>
            <person name="Clum A."/>
            <person name="Coughlan A.Y."/>
            <person name="Deshpande S."/>
            <person name="Douglass A.P."/>
            <person name="Hanson S.J."/>
            <person name="Klenk H.-P."/>
            <person name="Labutti K."/>
            <person name="Lapidus A."/>
            <person name="Lindquist E."/>
            <person name="Lipzen A."/>
            <person name="Meier-Kolthoff J.P."/>
            <person name="Ohm R.A."/>
            <person name="Otillar R.P."/>
            <person name="Pangilinan J."/>
            <person name="Peng Y."/>
            <person name="Rokas A."/>
            <person name="Rosa C.A."/>
            <person name="Scheuner C."/>
            <person name="Sibirny A.A."/>
            <person name="Slot J.C."/>
            <person name="Stielow J.B."/>
            <person name="Sun H."/>
            <person name="Kurtzman C.P."/>
            <person name="Blackwell M."/>
            <person name="Grigoriev I.V."/>
            <person name="Jeffries T.W."/>
        </authorList>
    </citation>
    <scope>NUCLEOTIDE SEQUENCE [LARGE SCALE GENOMIC DNA]</scope>
    <source>
        <strain evidence="2">NRRL Y-17324</strain>
    </source>
</reference>
<dbReference type="AlphaFoldDB" id="A0A1E4SHH2"/>
<gene>
    <name evidence="1" type="ORF">CANTADRAFT_26048</name>
</gene>
<accession>A0A1E4SHH2</accession>
<name>A0A1E4SHH2_9ASCO</name>
<sequence>MLPGMVLNSQIITDFVSCRIKWYVVWGPVNSSTTSEDTVAVDRSNTLCSRNELY</sequence>
<organism evidence="1 2">
    <name type="scientific">Suhomyces tanzawaensis NRRL Y-17324</name>
    <dbReference type="NCBI Taxonomy" id="984487"/>
    <lineage>
        <taxon>Eukaryota</taxon>
        <taxon>Fungi</taxon>
        <taxon>Dikarya</taxon>
        <taxon>Ascomycota</taxon>
        <taxon>Saccharomycotina</taxon>
        <taxon>Pichiomycetes</taxon>
        <taxon>Debaryomycetaceae</taxon>
        <taxon>Suhomyces</taxon>
    </lineage>
</organism>
<dbReference type="Proteomes" id="UP000094285">
    <property type="component" value="Unassembled WGS sequence"/>
</dbReference>
<dbReference type="EMBL" id="KV453912">
    <property type="protein sequence ID" value="ODV78937.1"/>
    <property type="molecule type" value="Genomic_DNA"/>
</dbReference>
<protein>
    <submittedName>
        <fullName evidence="1">Uncharacterized protein</fullName>
    </submittedName>
</protein>